<keyword evidence="1" id="KW-1133">Transmembrane helix</keyword>
<name>A0AAV7I806_COTGL</name>
<dbReference type="AlphaFoldDB" id="A0AAV7I806"/>
<gene>
    <name evidence="2" type="ORF">KQX54_004127</name>
</gene>
<evidence type="ECO:0000313" key="3">
    <source>
        <dbReference type="Proteomes" id="UP000826195"/>
    </source>
</evidence>
<keyword evidence="3" id="KW-1185">Reference proteome</keyword>
<organism evidence="2 3">
    <name type="scientific">Cotesia glomerata</name>
    <name type="common">Lepidopteran parasitic wasp</name>
    <name type="synonym">Apanteles glomeratus</name>
    <dbReference type="NCBI Taxonomy" id="32391"/>
    <lineage>
        <taxon>Eukaryota</taxon>
        <taxon>Metazoa</taxon>
        <taxon>Ecdysozoa</taxon>
        <taxon>Arthropoda</taxon>
        <taxon>Hexapoda</taxon>
        <taxon>Insecta</taxon>
        <taxon>Pterygota</taxon>
        <taxon>Neoptera</taxon>
        <taxon>Endopterygota</taxon>
        <taxon>Hymenoptera</taxon>
        <taxon>Apocrita</taxon>
        <taxon>Ichneumonoidea</taxon>
        <taxon>Braconidae</taxon>
        <taxon>Microgastrinae</taxon>
        <taxon>Cotesia</taxon>
    </lineage>
</organism>
<protein>
    <submittedName>
        <fullName evidence="2">Uncharacterized protein</fullName>
    </submittedName>
</protein>
<feature type="transmembrane region" description="Helical" evidence="1">
    <location>
        <begin position="20"/>
        <end position="44"/>
    </location>
</feature>
<comment type="caution">
    <text evidence="2">The sequence shown here is derived from an EMBL/GenBank/DDBJ whole genome shotgun (WGS) entry which is preliminary data.</text>
</comment>
<proteinExistence type="predicted"/>
<evidence type="ECO:0000313" key="2">
    <source>
        <dbReference type="EMBL" id="KAH0548900.1"/>
    </source>
</evidence>
<dbReference type="EMBL" id="JAHXZJ010001864">
    <property type="protein sequence ID" value="KAH0548900.1"/>
    <property type="molecule type" value="Genomic_DNA"/>
</dbReference>
<keyword evidence="1" id="KW-0812">Transmembrane</keyword>
<accession>A0AAV7I806</accession>
<reference evidence="2 3" key="1">
    <citation type="journal article" date="2021" name="J. Hered.">
        <title>A chromosome-level genome assembly of the parasitoid wasp, Cotesia glomerata (Hymenoptera: Braconidae).</title>
        <authorList>
            <person name="Pinto B.J."/>
            <person name="Weis J.J."/>
            <person name="Gamble T."/>
            <person name="Ode P.J."/>
            <person name="Paul R."/>
            <person name="Zaspel J.M."/>
        </authorList>
    </citation>
    <scope>NUCLEOTIDE SEQUENCE [LARGE SCALE GENOMIC DNA]</scope>
    <source>
        <strain evidence="2">CgM1</strain>
    </source>
</reference>
<evidence type="ECO:0000256" key="1">
    <source>
        <dbReference type="SAM" id="Phobius"/>
    </source>
</evidence>
<sequence length="76" mass="7815">MPAGGELAAAESVPAISDPGRAMCVVVVVAPVVVPVPVVVKGVVASEMALRRLPRSPEKENALFWKGGSPVTVVRL</sequence>
<dbReference type="Proteomes" id="UP000826195">
    <property type="component" value="Unassembled WGS sequence"/>
</dbReference>
<keyword evidence="1" id="KW-0472">Membrane</keyword>